<dbReference type="AlphaFoldDB" id="A0A921NSB5"/>
<evidence type="ECO:0000313" key="1">
    <source>
        <dbReference type="EMBL" id="KAF0674455.1"/>
    </source>
</evidence>
<dbReference type="OrthoDB" id="110209at2"/>
<protein>
    <submittedName>
        <fullName evidence="1">Uncharacterized protein</fullName>
    </submittedName>
</protein>
<accession>A0A921NSB5</accession>
<dbReference type="EMBL" id="APKE01000050">
    <property type="protein sequence ID" value="KAF0674455.1"/>
    <property type="molecule type" value="Genomic_DNA"/>
</dbReference>
<comment type="caution">
    <text evidence="1">The sequence shown here is derived from an EMBL/GenBank/DDBJ whole genome shotgun (WGS) entry which is preliminary data.</text>
</comment>
<name>A0A921NSB5_9RHOB</name>
<reference evidence="1" key="1">
    <citation type="submission" date="2013-03" db="EMBL/GenBank/DDBJ databases">
        <title>Genome Sequence of the Profundibacterium mesophilum strain KAUST100406-0324T from Red Sea, a novel genus in the family Rhodobacteraceae.</title>
        <authorList>
            <person name="Essack M."/>
            <person name="Alam I."/>
            <person name="Lafi F."/>
            <person name="Alawi W."/>
            <person name="Kamanu F."/>
            <person name="Al-Suwailem A."/>
            <person name="Lee O.O."/>
            <person name="Xu Y."/>
            <person name="Bajic V."/>
            <person name="Qian P.-Y."/>
            <person name="Archer J."/>
        </authorList>
    </citation>
    <scope>NUCLEOTIDE SEQUENCE</scope>
    <source>
        <strain evidence="1">KAUST100406-0324</strain>
    </source>
</reference>
<gene>
    <name evidence="1" type="ORF">PMES_03238</name>
</gene>
<evidence type="ECO:0000313" key="2">
    <source>
        <dbReference type="Proteomes" id="UP000698242"/>
    </source>
</evidence>
<sequence length="72" mass="7800">MRANAFRHLSPSDLTIQGRIPVLTLLARQGTVSKEDLENHLYTLCEADKATFVDRAAMHGAIKALNGTPPVG</sequence>
<dbReference type="Proteomes" id="UP000698242">
    <property type="component" value="Unassembled WGS sequence"/>
</dbReference>
<proteinExistence type="predicted"/>
<organism evidence="1 2">
    <name type="scientific">Profundibacterium mesophilum KAUST100406-0324</name>
    <dbReference type="NCBI Taxonomy" id="1037889"/>
    <lineage>
        <taxon>Bacteria</taxon>
        <taxon>Pseudomonadati</taxon>
        <taxon>Pseudomonadota</taxon>
        <taxon>Alphaproteobacteria</taxon>
        <taxon>Rhodobacterales</taxon>
        <taxon>Roseobacteraceae</taxon>
        <taxon>Profundibacterium</taxon>
    </lineage>
</organism>
<dbReference type="RefSeq" id="WP_159966725.1">
    <property type="nucleotide sequence ID" value="NZ_APKE01000050.1"/>
</dbReference>
<keyword evidence="2" id="KW-1185">Reference proteome</keyword>